<evidence type="ECO:0000313" key="2">
    <source>
        <dbReference type="Proteomes" id="UP000627292"/>
    </source>
</evidence>
<accession>A0A917J3N0</accession>
<organism evidence="1 2">
    <name type="scientific">Filimonas zeae</name>
    <dbReference type="NCBI Taxonomy" id="1737353"/>
    <lineage>
        <taxon>Bacteria</taxon>
        <taxon>Pseudomonadati</taxon>
        <taxon>Bacteroidota</taxon>
        <taxon>Chitinophagia</taxon>
        <taxon>Chitinophagales</taxon>
        <taxon>Chitinophagaceae</taxon>
        <taxon>Filimonas</taxon>
    </lineage>
</organism>
<protein>
    <submittedName>
        <fullName evidence="1">Uncharacterized protein</fullName>
    </submittedName>
</protein>
<dbReference type="EMBL" id="BMIB01000004">
    <property type="protein sequence ID" value="GGH75861.1"/>
    <property type="molecule type" value="Genomic_DNA"/>
</dbReference>
<dbReference type="AlphaFoldDB" id="A0A917J3N0"/>
<evidence type="ECO:0000313" key="1">
    <source>
        <dbReference type="EMBL" id="GGH75861.1"/>
    </source>
</evidence>
<name>A0A917J3N0_9BACT</name>
<dbReference type="Proteomes" id="UP000627292">
    <property type="component" value="Unassembled WGS sequence"/>
</dbReference>
<gene>
    <name evidence="1" type="ORF">GCM10011379_39870</name>
</gene>
<reference evidence="1" key="2">
    <citation type="submission" date="2020-09" db="EMBL/GenBank/DDBJ databases">
        <authorList>
            <person name="Sun Q."/>
            <person name="Zhou Y."/>
        </authorList>
    </citation>
    <scope>NUCLEOTIDE SEQUENCE</scope>
    <source>
        <strain evidence="1">CGMCC 1.15290</strain>
    </source>
</reference>
<comment type="caution">
    <text evidence="1">The sequence shown here is derived from an EMBL/GenBank/DDBJ whole genome shotgun (WGS) entry which is preliminary data.</text>
</comment>
<reference evidence="1" key="1">
    <citation type="journal article" date="2014" name="Int. J. Syst. Evol. Microbiol.">
        <title>Complete genome sequence of Corynebacterium casei LMG S-19264T (=DSM 44701T), isolated from a smear-ripened cheese.</title>
        <authorList>
            <consortium name="US DOE Joint Genome Institute (JGI-PGF)"/>
            <person name="Walter F."/>
            <person name="Albersmeier A."/>
            <person name="Kalinowski J."/>
            <person name="Ruckert C."/>
        </authorList>
    </citation>
    <scope>NUCLEOTIDE SEQUENCE</scope>
    <source>
        <strain evidence="1">CGMCC 1.15290</strain>
    </source>
</reference>
<proteinExistence type="predicted"/>
<sequence length="51" mass="5777">MGQDTCWGYVKYFRRHVPEVHIPNITISLYESKTTCHAGSAMLNPNAMPPI</sequence>
<keyword evidence="2" id="KW-1185">Reference proteome</keyword>